<dbReference type="GO" id="GO:0003682">
    <property type="term" value="F:chromatin binding"/>
    <property type="evidence" value="ECO:0007669"/>
    <property type="project" value="InterPro"/>
</dbReference>
<dbReference type="Pfam" id="PF24681">
    <property type="entry name" value="Kelch_KLHDC2_KLHL20_DRC7"/>
    <property type="match status" value="1"/>
</dbReference>
<dbReference type="PANTHER" id="PTHR46461">
    <property type="entry name" value="KELCH DOMAIN-CONTAINING PROTEIN 3"/>
    <property type="match status" value="1"/>
</dbReference>
<organism evidence="2 3">
    <name type="scientific">Gigaspora margarita</name>
    <dbReference type="NCBI Taxonomy" id="4874"/>
    <lineage>
        <taxon>Eukaryota</taxon>
        <taxon>Fungi</taxon>
        <taxon>Fungi incertae sedis</taxon>
        <taxon>Mucoromycota</taxon>
        <taxon>Glomeromycotina</taxon>
        <taxon>Glomeromycetes</taxon>
        <taxon>Diversisporales</taxon>
        <taxon>Gigasporaceae</taxon>
        <taxon>Gigaspora</taxon>
    </lineage>
</organism>
<dbReference type="EMBL" id="WTPW01002044">
    <property type="protein sequence ID" value="KAF0400042.1"/>
    <property type="molecule type" value="Genomic_DNA"/>
</dbReference>
<feature type="signal peptide" evidence="1">
    <location>
        <begin position="1"/>
        <end position="18"/>
    </location>
</feature>
<dbReference type="GO" id="GO:0005737">
    <property type="term" value="C:cytoplasm"/>
    <property type="evidence" value="ECO:0007669"/>
    <property type="project" value="TreeGrafter"/>
</dbReference>
<keyword evidence="3" id="KW-1185">Reference proteome</keyword>
<dbReference type="SUPFAM" id="SSF117281">
    <property type="entry name" value="Kelch motif"/>
    <property type="match status" value="1"/>
</dbReference>
<evidence type="ECO:0000313" key="2">
    <source>
        <dbReference type="EMBL" id="KAF0400042.1"/>
    </source>
</evidence>
<dbReference type="Proteomes" id="UP000439903">
    <property type="component" value="Unassembled WGS sequence"/>
</dbReference>
<protein>
    <submittedName>
        <fullName evidence="2">Galactose oxidase</fullName>
    </submittedName>
</protein>
<name>A0A8H3X1V4_GIGMA</name>
<accession>A0A8H3X1V4</accession>
<dbReference type="InterPro" id="IPR052637">
    <property type="entry name" value="KLHDC3-like"/>
</dbReference>
<dbReference type="Gene3D" id="2.120.10.80">
    <property type="entry name" value="Kelch-type beta propeller"/>
    <property type="match status" value="2"/>
</dbReference>
<feature type="chain" id="PRO_5034636591" evidence="1">
    <location>
        <begin position="19"/>
        <end position="360"/>
    </location>
</feature>
<evidence type="ECO:0000313" key="3">
    <source>
        <dbReference type="Proteomes" id="UP000439903"/>
    </source>
</evidence>
<comment type="caution">
    <text evidence="2">The sequence shown here is derived from an EMBL/GenBank/DDBJ whole genome shotgun (WGS) entry which is preliminary data.</text>
</comment>
<evidence type="ECO:0000256" key="1">
    <source>
        <dbReference type="SAM" id="SignalP"/>
    </source>
</evidence>
<reference evidence="2 3" key="1">
    <citation type="journal article" date="2019" name="Environ. Microbiol.">
        <title>At the nexus of three kingdoms: the genome of the mycorrhizal fungus Gigaspora margarita provides insights into plant, endobacterial and fungal interactions.</title>
        <authorList>
            <person name="Venice F."/>
            <person name="Ghignone S."/>
            <person name="Salvioli di Fossalunga A."/>
            <person name="Amselem J."/>
            <person name="Novero M."/>
            <person name="Xianan X."/>
            <person name="Sedzielewska Toro K."/>
            <person name="Morin E."/>
            <person name="Lipzen A."/>
            <person name="Grigoriev I.V."/>
            <person name="Henrissat B."/>
            <person name="Martin F.M."/>
            <person name="Bonfante P."/>
        </authorList>
    </citation>
    <scope>NUCLEOTIDE SEQUENCE [LARGE SCALE GENOMIC DNA]</scope>
    <source>
        <strain evidence="2 3">BEG34</strain>
    </source>
</reference>
<dbReference type="PANTHER" id="PTHR46461:SF1">
    <property type="entry name" value="KELCH DOMAIN-CONTAINING PROTEIN 3"/>
    <property type="match status" value="1"/>
</dbReference>
<dbReference type="InterPro" id="IPR015915">
    <property type="entry name" value="Kelch-typ_b-propeller"/>
</dbReference>
<proteinExistence type="predicted"/>
<dbReference type="AlphaFoldDB" id="A0A8H3X1V4"/>
<sequence>MLYFSFYILVFLLNFTSAFIPVGRESHSSVLIDRKLYFIGGFRVYDSDGNRIENTTNEFFYLDVSKQFTLNDSSTIPWNDLTNTGGPKLALTAVCSGEFNDMIYVFGGKNNEIVLEGITVYQYNLIKKQWINNIKAKRIDPSNRSYNSCAKFNGSMIIMSGQYIHNDDVLNDAWLFNTVKSSWRLSQNRENVNLIRFGYQAISFIDAGTIILYIGGSNTTDPYTYVPMDQLLLYNTNTDEWTTVKTSGTTPPGRIDFSAVLTTDRRVIIFGGSDNTTHFGDLWILNIETFQWSIGNITNPISDLQVSSHTATLIDNYMLVAFGQFSNFSTGYLSSKIFLLDVSQNDSYKWVNEFIPNSIN</sequence>
<gene>
    <name evidence="2" type="ORF">F8M41_009619</name>
</gene>
<keyword evidence="1" id="KW-0732">Signal</keyword>
<dbReference type="OrthoDB" id="432528at2759"/>